<dbReference type="InterPro" id="IPR036454">
    <property type="entry name" value="Amyloid_glyco_heparin-bd_sf"/>
</dbReference>
<evidence type="ECO:0000256" key="2">
    <source>
        <dbReference type="ARBA" id="ARBA00022690"/>
    </source>
</evidence>
<feature type="region of interest" description="GFLD subdomain" evidence="12">
    <location>
        <begin position="12"/>
        <end position="107"/>
    </location>
</feature>
<keyword evidence="4" id="KW-0479">Metal-binding</keyword>
<comment type="subcellular location">
    <subcellularLocation>
        <location evidence="1">Membrane</location>
        <topology evidence="1">Single-pass type I membrane protein</topology>
    </subcellularLocation>
</comment>
<protein>
    <submittedName>
        <fullName evidence="17">APLP2 protein</fullName>
    </submittedName>
</protein>
<keyword evidence="2" id="KW-0646">Protease inhibitor</keyword>
<evidence type="ECO:0000256" key="1">
    <source>
        <dbReference type="ARBA" id="ARBA00004479"/>
    </source>
</evidence>
<dbReference type="FunFam" id="3.30.1490.140:FF:000001">
    <property type="entry name" value="Amyloid beta (A4) protein b"/>
    <property type="match status" value="1"/>
</dbReference>
<feature type="disulfide bond" evidence="12">
    <location>
        <begin position="128"/>
        <end position="158"/>
    </location>
</feature>
<comment type="similarity">
    <text evidence="12">Belongs to the APP family.</text>
</comment>
<dbReference type="SUPFAM" id="SSF57362">
    <property type="entry name" value="BPTI-like"/>
    <property type="match status" value="1"/>
</dbReference>
<keyword evidence="18" id="KW-1185">Reference proteome</keyword>
<dbReference type="Gene3D" id="1.20.120.770">
    <property type="entry name" value="Amyloid precursor protein, E2 domain"/>
    <property type="match status" value="1"/>
</dbReference>
<dbReference type="PRINTS" id="PR00203">
    <property type="entry name" value="AMYLOIDA4"/>
</dbReference>
<dbReference type="Gene3D" id="3.90.570.10">
    <property type="entry name" value="Amyloidogenic glycoprotein, heparin-binding domain"/>
    <property type="match status" value="1"/>
</dbReference>
<accession>A0A7K8ESR9</accession>
<dbReference type="Pfam" id="PF02177">
    <property type="entry name" value="APP_N"/>
    <property type="match status" value="1"/>
</dbReference>
<comment type="caution">
    <text evidence="17">The sequence shown here is derived from an EMBL/GenBank/DDBJ whole genome shotgun (WGS) entry which is preliminary data.</text>
</comment>
<dbReference type="CDD" id="cd22607">
    <property type="entry name" value="Kunitz_ABPP-like"/>
    <property type="match status" value="1"/>
</dbReference>
<dbReference type="Pfam" id="PF12924">
    <property type="entry name" value="APP_Cu_bd"/>
    <property type="match status" value="1"/>
</dbReference>
<feature type="domain" description="BPTI/Kunitz inhibitor" evidence="14">
    <location>
        <begin position="272"/>
        <end position="322"/>
    </location>
</feature>
<evidence type="ECO:0000259" key="16">
    <source>
        <dbReference type="PROSITE" id="PS51870"/>
    </source>
</evidence>
<keyword evidence="6" id="KW-0722">Serine protease inhibitor</keyword>
<dbReference type="InterPro" id="IPR036880">
    <property type="entry name" value="Kunitz_BPTI_sf"/>
</dbReference>
<dbReference type="FunFam" id="4.10.410.10:FF:000003">
    <property type="entry name" value="amyloid-like protein 2 isoform X1"/>
    <property type="match status" value="1"/>
</dbReference>
<dbReference type="InterPro" id="IPR002223">
    <property type="entry name" value="Kunitz_BPTI"/>
</dbReference>
<dbReference type="SUPFAM" id="SSF56491">
    <property type="entry name" value="A heparin-binding domain"/>
    <property type="match status" value="1"/>
</dbReference>
<dbReference type="GO" id="GO:0010604">
    <property type="term" value="P:positive regulation of macromolecule metabolic process"/>
    <property type="evidence" value="ECO:0007669"/>
    <property type="project" value="UniProtKB-ARBA"/>
</dbReference>
<gene>
    <name evidence="17" type="primary">Aplp2</name>
    <name evidence="17" type="ORF">LEUROT_R11306</name>
</gene>
<evidence type="ECO:0000313" key="17">
    <source>
        <dbReference type="EMBL" id="NXB54351.1"/>
    </source>
</evidence>
<dbReference type="FunFam" id="3.90.570.10:FF:000001">
    <property type="entry name" value="Amyloid beta A4 protein"/>
    <property type="match status" value="1"/>
</dbReference>
<feature type="non-terminal residue" evidence="17">
    <location>
        <position position="576"/>
    </location>
</feature>
<keyword evidence="7" id="KW-1133">Transmembrane helix</keyword>
<dbReference type="InterPro" id="IPR015849">
    <property type="entry name" value="Amyloid_glyco_heparin-bd"/>
</dbReference>
<evidence type="ECO:0000259" key="15">
    <source>
        <dbReference type="PROSITE" id="PS51869"/>
    </source>
</evidence>
<evidence type="ECO:0000256" key="3">
    <source>
        <dbReference type="ARBA" id="ARBA00022692"/>
    </source>
</evidence>
<evidence type="ECO:0000256" key="12">
    <source>
        <dbReference type="PROSITE-ProRule" id="PRU01217"/>
    </source>
</evidence>
<keyword evidence="11" id="KW-0325">Glycoprotein</keyword>
<evidence type="ECO:0000256" key="6">
    <source>
        <dbReference type="ARBA" id="ARBA00022900"/>
    </source>
</evidence>
<evidence type="ECO:0000313" key="18">
    <source>
        <dbReference type="Proteomes" id="UP000522331"/>
    </source>
</evidence>
<dbReference type="GO" id="GO:0099503">
    <property type="term" value="C:secretory vesicle"/>
    <property type="evidence" value="ECO:0007669"/>
    <property type="project" value="UniProtKB-ARBA"/>
</dbReference>
<dbReference type="AlphaFoldDB" id="A0A7K8ESR9"/>
<dbReference type="InterPro" id="IPR011178">
    <property type="entry name" value="Amyloid_glyco_Cu-bd"/>
</dbReference>
<dbReference type="PROSITE" id="PS51869">
    <property type="entry name" value="APP_E1"/>
    <property type="match status" value="1"/>
</dbReference>
<proteinExistence type="inferred from homology"/>
<evidence type="ECO:0000256" key="4">
    <source>
        <dbReference type="ARBA" id="ARBA00022723"/>
    </source>
</evidence>
<feature type="compositionally biased region" description="Acidic residues" evidence="13">
    <location>
        <begin position="213"/>
        <end position="231"/>
    </location>
</feature>
<dbReference type="GO" id="GO:0043005">
    <property type="term" value="C:neuron projection"/>
    <property type="evidence" value="ECO:0007669"/>
    <property type="project" value="UniProtKB-ARBA"/>
</dbReference>
<dbReference type="GO" id="GO:0007417">
    <property type="term" value="P:central nervous system development"/>
    <property type="evidence" value="ECO:0007669"/>
    <property type="project" value="TreeGrafter"/>
</dbReference>
<dbReference type="InterPro" id="IPR008154">
    <property type="entry name" value="Amyloid_glyco_extra"/>
</dbReference>
<dbReference type="SUPFAM" id="SSF89811">
    <property type="entry name" value="Amyloid beta a4 protein copper binding domain (domain 2)"/>
    <property type="match status" value="1"/>
</dbReference>
<dbReference type="Pfam" id="PF00014">
    <property type="entry name" value="Kunitz_BPTI"/>
    <property type="match status" value="1"/>
</dbReference>
<sequence length="576" mass="66310">QALAANAGTGFAVAEPQIAMFCGKLNMHVNIQTGKWEPDTSGTKSCFGRKEEILQYCQEMYPDLQITNVVEANQPVSIDSWCKRGKKQCKDHTHIVVPYKCLVGEFVSDVLLVPEKCRFFHKERMDVCESHQHWHTVAKEACLTEGMILHSYGMLLPCGVDQFHGTEYVCCPQTKVVDEALSKEDEDEDEDYDLYKSEFPTEAGVEDFTGTAVEEDEDEDDEGEEEEDVVEDHDYYYDSYKVDDYNEETPTEPSSDKAVAEKEVSSDMKSVCSQEAMTGPCRAVMPRWYFDPNKRKCIRFIYGGCGGNRNNFESEEYCMAVCKMMMPTDDVDVYFETPADDNEHARFQKAKEQLEVRHHNRMDRVKKEWEEAEHQAVNLPKAERQTLIQHFQAMVKSLEKEAASEKQQLVETHLARVEAMLNDRRRIALENYLAALQADPPRPHRILQALKRYVRAENKDRLHTIRHYQHVLAVDPEKAAQMKSQVMTHLHVIEERMNQSLSLLYKVPYVAEEIQDEIDELLQEQRADMDQFTSSISESQVDVRVSSEESEEIPLDGKPFHPFQVKTFPALPESEG</sequence>
<feature type="domain" description="E1" evidence="15">
    <location>
        <begin position="12"/>
        <end position="173"/>
    </location>
</feature>
<feature type="region of interest" description="CuBD subdomain" evidence="12">
    <location>
        <begin position="115"/>
        <end position="173"/>
    </location>
</feature>
<feature type="disulfide bond" evidence="12">
    <location>
        <begin position="57"/>
        <end position="101"/>
    </location>
</feature>
<dbReference type="SMART" id="SM00131">
    <property type="entry name" value="KU"/>
    <property type="match status" value="1"/>
</dbReference>
<dbReference type="PROSITE" id="PS50279">
    <property type="entry name" value="BPTI_KUNITZ_2"/>
    <property type="match status" value="1"/>
</dbReference>
<dbReference type="Gene3D" id="4.10.410.10">
    <property type="entry name" value="Pancreatic trypsin inhibitor Kunitz domain"/>
    <property type="match status" value="1"/>
</dbReference>
<dbReference type="PRINTS" id="PR00759">
    <property type="entry name" value="BASICPTASE"/>
</dbReference>
<keyword evidence="9" id="KW-0472">Membrane</keyword>
<feature type="region of interest" description="Disordered" evidence="13">
    <location>
        <begin position="205"/>
        <end position="233"/>
    </location>
</feature>
<evidence type="ECO:0000256" key="10">
    <source>
        <dbReference type="ARBA" id="ARBA00023157"/>
    </source>
</evidence>
<evidence type="ECO:0000259" key="14">
    <source>
        <dbReference type="PROSITE" id="PS50279"/>
    </source>
</evidence>
<dbReference type="GO" id="GO:0012505">
    <property type="term" value="C:endomembrane system"/>
    <property type="evidence" value="ECO:0007669"/>
    <property type="project" value="UniProtKB-ARBA"/>
</dbReference>
<dbReference type="InterPro" id="IPR024329">
    <property type="entry name" value="Amyloid_glyco_E2_domain"/>
</dbReference>
<dbReference type="PROSITE" id="PS00319">
    <property type="entry name" value="APP_CUBD"/>
    <property type="match status" value="1"/>
</dbReference>
<dbReference type="Proteomes" id="UP000522331">
    <property type="component" value="Unassembled WGS sequence"/>
</dbReference>
<reference evidence="17 18" key="1">
    <citation type="submission" date="2019-09" db="EMBL/GenBank/DDBJ databases">
        <title>Bird 10,000 Genomes (B10K) Project - Family phase.</title>
        <authorList>
            <person name="Zhang G."/>
        </authorList>
    </citation>
    <scope>NUCLEOTIDE SEQUENCE [LARGE SCALE GENOMIC DNA]</scope>
    <source>
        <strain evidence="17">B10K-DU-002-02</strain>
        <tissue evidence="17">Muscle</tissue>
    </source>
</reference>
<dbReference type="InterPro" id="IPR020901">
    <property type="entry name" value="Prtase_inh_Kunz-CS"/>
</dbReference>
<organism evidence="17 18">
    <name type="scientific">Leucopsar rothschildi</name>
    <name type="common">Bali myna</name>
    <name type="synonym">Rothschild's mynah</name>
    <dbReference type="NCBI Taxonomy" id="127929"/>
    <lineage>
        <taxon>Eukaryota</taxon>
        <taxon>Metazoa</taxon>
        <taxon>Chordata</taxon>
        <taxon>Craniata</taxon>
        <taxon>Vertebrata</taxon>
        <taxon>Euteleostomi</taxon>
        <taxon>Archelosauria</taxon>
        <taxon>Archosauria</taxon>
        <taxon>Dinosauria</taxon>
        <taxon>Saurischia</taxon>
        <taxon>Theropoda</taxon>
        <taxon>Coelurosauria</taxon>
        <taxon>Aves</taxon>
        <taxon>Neognathae</taxon>
        <taxon>Neoaves</taxon>
        <taxon>Telluraves</taxon>
        <taxon>Australaves</taxon>
        <taxon>Passeriformes</taxon>
        <taxon>Sturnidae</taxon>
        <taxon>Leucopsar</taxon>
    </lineage>
</organism>
<dbReference type="InterPro" id="IPR019744">
    <property type="entry name" value="APP_CUBD_CS"/>
</dbReference>
<evidence type="ECO:0000256" key="8">
    <source>
        <dbReference type="ARBA" id="ARBA00023008"/>
    </source>
</evidence>
<dbReference type="GO" id="GO:0009986">
    <property type="term" value="C:cell surface"/>
    <property type="evidence" value="ECO:0007669"/>
    <property type="project" value="UniProtKB-ARBA"/>
</dbReference>
<dbReference type="InterPro" id="IPR008155">
    <property type="entry name" value="Amyloid_glyco"/>
</dbReference>
<dbReference type="GO" id="GO:0007409">
    <property type="term" value="P:axonogenesis"/>
    <property type="evidence" value="ECO:0007669"/>
    <property type="project" value="TreeGrafter"/>
</dbReference>
<dbReference type="GO" id="GO:0008201">
    <property type="term" value="F:heparin binding"/>
    <property type="evidence" value="ECO:0007669"/>
    <property type="project" value="UniProtKB-UniRule"/>
</dbReference>
<dbReference type="PROSITE" id="PS51870">
    <property type="entry name" value="APP_E2"/>
    <property type="match status" value="1"/>
</dbReference>
<dbReference type="GO" id="GO:0051246">
    <property type="term" value="P:regulation of protein metabolic process"/>
    <property type="evidence" value="ECO:0007669"/>
    <property type="project" value="UniProtKB-ARBA"/>
</dbReference>
<dbReference type="FunFam" id="1.20.120.770:FF:000001">
    <property type="entry name" value="Amyloid beta A4 protein-like isoform 1"/>
    <property type="match status" value="1"/>
</dbReference>
<keyword evidence="10 12" id="KW-1015">Disulfide bond</keyword>
<dbReference type="GO" id="GO:0004867">
    <property type="term" value="F:serine-type endopeptidase inhibitor activity"/>
    <property type="evidence" value="ECO:0007669"/>
    <property type="project" value="UniProtKB-KW"/>
</dbReference>
<feature type="domain" description="E2" evidence="16">
    <location>
        <begin position="330"/>
        <end position="521"/>
    </location>
</feature>
<feature type="disulfide bond" evidence="12">
    <location>
        <begin position="142"/>
        <end position="170"/>
    </location>
</feature>
<dbReference type="GO" id="GO:0046914">
    <property type="term" value="F:transition metal ion binding"/>
    <property type="evidence" value="ECO:0007669"/>
    <property type="project" value="InterPro"/>
</dbReference>
<dbReference type="Pfam" id="PF12925">
    <property type="entry name" value="APP_E2"/>
    <property type="match status" value="1"/>
</dbReference>
<keyword evidence="5" id="KW-0732">Signal</keyword>
<dbReference type="SUPFAM" id="SSF109843">
    <property type="entry name" value="CAPPD, an extracellular domain of amyloid beta A4 protein"/>
    <property type="match status" value="1"/>
</dbReference>
<dbReference type="InterPro" id="IPR036176">
    <property type="entry name" value="E2_sf"/>
</dbReference>
<comment type="caution">
    <text evidence="12">Lacks conserved residue(s) required for the propagation of feature annotation.</text>
</comment>
<dbReference type="Gene3D" id="3.30.1490.140">
    <property type="entry name" value="Amyloidogenic glycoprotein, copper-binding domain"/>
    <property type="match status" value="1"/>
</dbReference>
<keyword evidence="8" id="KW-0186">Copper</keyword>
<evidence type="ECO:0000256" key="13">
    <source>
        <dbReference type="SAM" id="MobiDB-lite"/>
    </source>
</evidence>
<dbReference type="EMBL" id="VZTC01009750">
    <property type="protein sequence ID" value="NXB54351.1"/>
    <property type="molecule type" value="Genomic_DNA"/>
</dbReference>
<dbReference type="PROSITE" id="PS00280">
    <property type="entry name" value="BPTI_KUNITZ_1"/>
    <property type="match status" value="1"/>
</dbReference>
<feature type="region of interest" description="Disordered" evidence="13">
    <location>
        <begin position="538"/>
        <end position="561"/>
    </location>
</feature>
<feature type="disulfide bond" evidence="12">
    <location>
        <begin position="117"/>
        <end position="171"/>
    </location>
</feature>
<feature type="non-terminal residue" evidence="17">
    <location>
        <position position="1"/>
    </location>
</feature>
<keyword evidence="3" id="KW-0812">Transmembrane</keyword>
<dbReference type="GO" id="GO:0140677">
    <property type="term" value="F:molecular function activator activity"/>
    <property type="evidence" value="ECO:0007669"/>
    <property type="project" value="UniProtKB-ARBA"/>
</dbReference>
<evidence type="ECO:0000256" key="5">
    <source>
        <dbReference type="ARBA" id="ARBA00022729"/>
    </source>
</evidence>
<evidence type="ECO:0000256" key="11">
    <source>
        <dbReference type="ARBA" id="ARBA00023180"/>
    </source>
</evidence>
<dbReference type="SMART" id="SM00006">
    <property type="entry name" value="A4_EXTRA"/>
    <property type="match status" value="1"/>
</dbReference>
<feature type="disulfide bond" evidence="12">
    <location>
        <begin position="82"/>
        <end position="89"/>
    </location>
</feature>
<dbReference type="PANTHER" id="PTHR23103:SF14">
    <property type="entry name" value="AMYLOID BETA PRECURSOR LIKE PROTEIN 2"/>
    <property type="match status" value="1"/>
</dbReference>
<name>A0A7K8ESR9_LEURO</name>
<dbReference type="PANTHER" id="PTHR23103">
    <property type="entry name" value="ALZHEIMER'S DISEASE BETA-AMYLOID RELATED"/>
    <property type="match status" value="1"/>
</dbReference>
<evidence type="ECO:0000256" key="9">
    <source>
        <dbReference type="ARBA" id="ARBA00023136"/>
    </source>
</evidence>
<evidence type="ECO:0000256" key="7">
    <source>
        <dbReference type="ARBA" id="ARBA00022989"/>
    </source>
</evidence>
<dbReference type="InterPro" id="IPR036669">
    <property type="entry name" value="Amyloid_Cu-bd_sf"/>
</dbReference>
<dbReference type="GO" id="GO:0016020">
    <property type="term" value="C:membrane"/>
    <property type="evidence" value="ECO:0007669"/>
    <property type="project" value="UniProtKB-SubCell"/>
</dbReference>